<protein>
    <submittedName>
        <fullName evidence="1">Uncharacterized protein</fullName>
    </submittedName>
</protein>
<feature type="non-terminal residue" evidence="1">
    <location>
        <position position="72"/>
    </location>
</feature>
<gene>
    <name evidence="1" type="ORF">S06H3_00523</name>
</gene>
<dbReference type="AlphaFoldDB" id="X1KI29"/>
<dbReference type="EMBL" id="BARV01000096">
    <property type="protein sequence ID" value="GAH93275.1"/>
    <property type="molecule type" value="Genomic_DNA"/>
</dbReference>
<sequence length="72" mass="7662">MSPLTHAAISAATVTCILLATVSSIAGDVITLTANEAYRFGDWGAAPEYMNAANVLLKIQNTTRSEFAWMKA</sequence>
<reference evidence="1" key="1">
    <citation type="journal article" date="2014" name="Front. Microbiol.">
        <title>High frequency of phylogenetically diverse reductive dehalogenase-homologous genes in deep subseafloor sedimentary metagenomes.</title>
        <authorList>
            <person name="Kawai M."/>
            <person name="Futagami T."/>
            <person name="Toyoda A."/>
            <person name="Takaki Y."/>
            <person name="Nishi S."/>
            <person name="Hori S."/>
            <person name="Arai W."/>
            <person name="Tsubouchi T."/>
            <person name="Morono Y."/>
            <person name="Uchiyama I."/>
            <person name="Ito T."/>
            <person name="Fujiyama A."/>
            <person name="Inagaki F."/>
            <person name="Takami H."/>
        </authorList>
    </citation>
    <scope>NUCLEOTIDE SEQUENCE</scope>
    <source>
        <strain evidence="1">Expedition CK06-06</strain>
    </source>
</reference>
<comment type="caution">
    <text evidence="1">The sequence shown here is derived from an EMBL/GenBank/DDBJ whole genome shotgun (WGS) entry which is preliminary data.</text>
</comment>
<proteinExistence type="predicted"/>
<organism evidence="1">
    <name type="scientific">marine sediment metagenome</name>
    <dbReference type="NCBI Taxonomy" id="412755"/>
    <lineage>
        <taxon>unclassified sequences</taxon>
        <taxon>metagenomes</taxon>
        <taxon>ecological metagenomes</taxon>
    </lineage>
</organism>
<evidence type="ECO:0000313" key="1">
    <source>
        <dbReference type="EMBL" id="GAH93275.1"/>
    </source>
</evidence>
<accession>X1KI29</accession>
<name>X1KI29_9ZZZZ</name>